<dbReference type="Gene3D" id="3.40.50.1240">
    <property type="entry name" value="Phosphoglycerate mutase-like"/>
    <property type="match status" value="1"/>
</dbReference>
<dbReference type="RefSeq" id="WP_408976465.1">
    <property type="nucleotide sequence ID" value="NZ_JBJUVG010000001.1"/>
</dbReference>
<keyword evidence="3" id="KW-1185">Reference proteome</keyword>
<dbReference type="EMBL" id="JBJUVG010000001">
    <property type="protein sequence ID" value="MFM9412834.1"/>
    <property type="molecule type" value="Genomic_DNA"/>
</dbReference>
<feature type="domain" description="CHAD" evidence="1">
    <location>
        <begin position="162"/>
        <end position="435"/>
    </location>
</feature>
<dbReference type="SMART" id="SM00880">
    <property type="entry name" value="CHAD"/>
    <property type="match status" value="1"/>
</dbReference>
<dbReference type="InterPro" id="IPR038186">
    <property type="entry name" value="CHAD_dom_sf"/>
</dbReference>
<dbReference type="InterPro" id="IPR029033">
    <property type="entry name" value="His_PPase_superfam"/>
</dbReference>
<evidence type="ECO:0000313" key="2">
    <source>
        <dbReference type="EMBL" id="MFM9412834.1"/>
    </source>
</evidence>
<reference evidence="2 3" key="1">
    <citation type="journal article" date="2016" name="Int. J. Syst. Evol. Microbiol.">
        <title>Peptococcus simiae sp. nov., isolated from rhesus macaque faeces and emended description of the genus Peptococcus.</title>
        <authorList>
            <person name="Shkoporov A.N."/>
            <person name="Efimov B.A."/>
            <person name="Kondova I."/>
            <person name="Ouwerling B."/>
            <person name="Chaplin A.V."/>
            <person name="Shcherbakova V.A."/>
            <person name="Langermans J.A.M."/>
        </authorList>
    </citation>
    <scope>NUCLEOTIDE SEQUENCE [LARGE SCALE GENOMIC DNA]</scope>
    <source>
        <strain evidence="2 3">M108</strain>
    </source>
</reference>
<dbReference type="InterPro" id="IPR007899">
    <property type="entry name" value="CHAD_dom"/>
</dbReference>
<proteinExistence type="predicted"/>
<accession>A0ABW9GVQ8</accession>
<dbReference type="PANTHER" id="PTHR39339">
    <property type="entry name" value="SLR1444 PROTEIN"/>
    <property type="match status" value="1"/>
</dbReference>
<evidence type="ECO:0000259" key="1">
    <source>
        <dbReference type="PROSITE" id="PS51708"/>
    </source>
</evidence>
<dbReference type="Pfam" id="PF00300">
    <property type="entry name" value="His_Phos_1"/>
    <property type="match status" value="1"/>
</dbReference>
<evidence type="ECO:0000313" key="3">
    <source>
        <dbReference type="Proteomes" id="UP001631949"/>
    </source>
</evidence>
<name>A0ABW9GVQ8_9FIRM</name>
<organism evidence="2 3">
    <name type="scientific">Peptococcus simiae</name>
    <dbReference type="NCBI Taxonomy" id="1643805"/>
    <lineage>
        <taxon>Bacteria</taxon>
        <taxon>Bacillati</taxon>
        <taxon>Bacillota</taxon>
        <taxon>Clostridia</taxon>
        <taxon>Eubacteriales</taxon>
        <taxon>Peptococcaceae</taxon>
        <taxon>Peptococcus</taxon>
    </lineage>
</organism>
<gene>
    <name evidence="2" type="ORF">ACKQTC_00340</name>
</gene>
<dbReference type="SUPFAM" id="SSF53254">
    <property type="entry name" value="Phosphoglycerate mutase-like"/>
    <property type="match status" value="1"/>
</dbReference>
<dbReference type="Gene3D" id="1.40.20.10">
    <property type="entry name" value="CHAD domain"/>
    <property type="match status" value="1"/>
</dbReference>
<dbReference type="CDD" id="cd07067">
    <property type="entry name" value="HP_PGM_like"/>
    <property type="match status" value="1"/>
</dbReference>
<comment type="caution">
    <text evidence="2">The sequence shown here is derived from an EMBL/GenBank/DDBJ whole genome shotgun (WGS) entry which is preliminary data.</text>
</comment>
<dbReference type="PROSITE" id="PS51708">
    <property type="entry name" value="CHAD"/>
    <property type="match status" value="1"/>
</dbReference>
<dbReference type="InterPro" id="IPR013078">
    <property type="entry name" value="His_Pase_superF_clade-1"/>
</dbReference>
<dbReference type="Proteomes" id="UP001631949">
    <property type="component" value="Unassembled WGS sequence"/>
</dbReference>
<dbReference type="Pfam" id="PF05235">
    <property type="entry name" value="CHAD"/>
    <property type="match status" value="1"/>
</dbReference>
<dbReference type="PANTHER" id="PTHR39339:SF1">
    <property type="entry name" value="CHAD DOMAIN-CONTAINING PROTEIN"/>
    <property type="match status" value="1"/>
</dbReference>
<sequence length="437" mass="50428">MRLIFMRHGKAVSVQEAASDADRPLSLEGRLALNEDLPYLARYLRHTDKCRIWHSPLVRSRETAEVLIRYMPGQALEVYDFIASGDEAALVQALKTVDQETTLVIIGHEPHLSTWLEDLARRRDHFKKGESAVLLLDAEDPYNAVRMTTMRLNELSRLSPVDLPLPVALQSILLDNQKEILKEKDRVLTDIESEEAVHDLRVALRRQKSYLAFAKPFTDKTSYRKAQKAYSKLLKELNHLRELDVVLASIHEAKRWELAPAVASVQAERNAEALALDMHFSQADSDRDYAEAYASAMEALATIEDNRIFSVVAEKTMPKRFKQVQKKAKKLADVQDPQKIHRFRVEVKHHRYLYERMACMAHYGTAQRYRLLTRLQKAIGTYTDTFFNQQVMEDLRGDREDHDLDRALKVYEDLQESTREAAYSQVQALLKDLIRCP</sequence>
<dbReference type="SMART" id="SM00855">
    <property type="entry name" value="PGAM"/>
    <property type="match status" value="1"/>
</dbReference>
<protein>
    <submittedName>
        <fullName evidence="2">CHAD domain-containing protein</fullName>
    </submittedName>
</protein>